<sequence>MRIEITKVGGKVCLVISPIKLSVADRIATAMENSEIVAALGAYFTAIGEAPNGELVGLYLYFNNLDTATFVTLNHLIETDEPVPIVIR</sequence>
<gene>
    <name evidence="1" type="ORF">RYZ90_03035</name>
</gene>
<dbReference type="EMBL" id="JAWPAZ010000001">
    <property type="protein sequence ID" value="MDW2632829.1"/>
    <property type="molecule type" value="Genomic_DNA"/>
</dbReference>
<evidence type="ECO:0000313" key="1">
    <source>
        <dbReference type="EMBL" id="MDW2632829.1"/>
    </source>
</evidence>
<dbReference type="RefSeq" id="WP_044700608.1">
    <property type="nucleotide sequence ID" value="NZ_CBCXYL010000005.1"/>
</dbReference>
<protein>
    <submittedName>
        <fullName evidence="1">Uncharacterized protein</fullName>
    </submittedName>
</protein>
<accession>A0ABD5GUS9</accession>
<name>A0ABD5GUS9_9ENTR</name>
<dbReference type="GeneID" id="86976911"/>
<dbReference type="Proteomes" id="UP001269984">
    <property type="component" value="Unassembled WGS sequence"/>
</dbReference>
<reference evidence="1 2" key="1">
    <citation type="submission" date="2023-10" db="EMBL/GenBank/DDBJ databases">
        <title>Fecal carriage and genetic characteristics of carbapenem-resistant Enterobacterales among healthy adults from four provinces of China.</title>
        <authorList>
            <person name="Li Y."/>
            <person name="Zhang R."/>
        </authorList>
    </citation>
    <scope>NUCLEOTIDE SEQUENCE [LARGE SCALE GENOMIC DNA]</scope>
    <source>
        <strain evidence="1 2">HN-71</strain>
    </source>
</reference>
<dbReference type="AlphaFoldDB" id="A0ABD5GUS9"/>
<organism evidence="1 2">
    <name type="scientific">Citrobacter portucalensis</name>
    <dbReference type="NCBI Taxonomy" id="1639133"/>
    <lineage>
        <taxon>Bacteria</taxon>
        <taxon>Pseudomonadati</taxon>
        <taxon>Pseudomonadota</taxon>
        <taxon>Gammaproteobacteria</taxon>
        <taxon>Enterobacterales</taxon>
        <taxon>Enterobacteriaceae</taxon>
        <taxon>Citrobacter</taxon>
        <taxon>Citrobacter freundii complex</taxon>
    </lineage>
</organism>
<comment type="caution">
    <text evidence="1">The sequence shown here is derived from an EMBL/GenBank/DDBJ whole genome shotgun (WGS) entry which is preliminary data.</text>
</comment>
<proteinExistence type="predicted"/>
<evidence type="ECO:0000313" key="2">
    <source>
        <dbReference type="Proteomes" id="UP001269984"/>
    </source>
</evidence>